<comment type="cofactor">
    <cofactor evidence="1">
        <name>Mg(2+)</name>
        <dbReference type="ChEBI" id="CHEBI:18420"/>
    </cofactor>
    <text evidence="1">Binds 1 Mg(2+) ion per subunit.</text>
</comment>
<dbReference type="PANTHER" id="PTHR10190:SF7">
    <property type="entry name" value="EYES ABSENT HOMOLOG 2"/>
    <property type="match status" value="1"/>
</dbReference>
<sequence>MASKTRESEPLSPPPLGCVSCQREATVQAAVFALARLSCPKGRRPKMKPSDPKNTAPPLGGGFERDQKGRGGPEQLRGALVSLKRYRYGWDRKLAALSAPVTRGEPLSMPPVTSVGTDLVARDFLPLFSLSTLSLTHSLTLAVSAFRSVSLINSLSPSHDQGDARSGARTQQKRRLPTSRQRTANTPNLIRHRRHIVPNDSPPWGAMTVSFINIVIVIIPSYITLTGKLKASNCSDSARTGPNLATESDLLVFAVAMAAYGQTQYSPAIQPTGPYGPYAHHAQGYSMPSYSEYLPLAWPISNIKTEDSLGHSPGQNSLLGYTSNFSGTPPSQALYSYSSHGKP</sequence>
<dbReference type="GO" id="GO:0004725">
    <property type="term" value="F:protein tyrosine phosphatase activity"/>
    <property type="evidence" value="ECO:0007669"/>
    <property type="project" value="UniProtKB-EC"/>
</dbReference>
<dbReference type="EMBL" id="JAFBMS010000004">
    <property type="protein sequence ID" value="KAG9353380.1"/>
    <property type="molecule type" value="Genomic_DNA"/>
</dbReference>
<comment type="caution">
    <text evidence="4">The sequence shown here is derived from an EMBL/GenBank/DDBJ whole genome shotgun (WGS) entry which is preliminary data.</text>
</comment>
<evidence type="ECO:0000313" key="4">
    <source>
        <dbReference type="EMBL" id="KAG9353380.1"/>
    </source>
</evidence>
<dbReference type="AlphaFoldDB" id="A0A8T2PPU4"/>
<evidence type="ECO:0000256" key="1">
    <source>
        <dbReference type="RuleBase" id="RU362036"/>
    </source>
</evidence>
<feature type="region of interest" description="Disordered" evidence="2">
    <location>
        <begin position="156"/>
        <end position="184"/>
    </location>
</feature>
<keyword evidence="1" id="KW-0804">Transcription</keyword>
<protein>
    <recommendedName>
        <fullName evidence="1">Eyes absent homolog</fullName>
        <ecNumber evidence="1">3.1.3.48</ecNumber>
    </recommendedName>
</protein>
<keyword evidence="1" id="KW-0805">Transcription regulation</keyword>
<keyword evidence="1" id="KW-0904">Protein phosphatase</keyword>
<keyword evidence="3" id="KW-0472">Membrane</keyword>
<dbReference type="GO" id="GO:0045739">
    <property type="term" value="P:positive regulation of DNA repair"/>
    <property type="evidence" value="ECO:0007669"/>
    <property type="project" value="TreeGrafter"/>
</dbReference>
<comment type="similarity">
    <text evidence="1">Belongs to the HAD-like hydrolase superfamily. EYA family.</text>
</comment>
<evidence type="ECO:0000256" key="2">
    <source>
        <dbReference type="SAM" id="MobiDB-lite"/>
    </source>
</evidence>
<keyword evidence="3" id="KW-1133">Transmembrane helix</keyword>
<dbReference type="GO" id="GO:2001240">
    <property type="term" value="P:negative regulation of extrinsic apoptotic signaling pathway in absence of ligand"/>
    <property type="evidence" value="ECO:0007669"/>
    <property type="project" value="TreeGrafter"/>
</dbReference>
<dbReference type="InterPro" id="IPR028472">
    <property type="entry name" value="EYA"/>
</dbReference>
<feature type="region of interest" description="Disordered" evidence="2">
    <location>
        <begin position="41"/>
        <end position="75"/>
    </location>
</feature>
<dbReference type="EC" id="3.1.3.48" evidence="1"/>
<name>A0A8T2PPU4_9TELE</name>
<dbReference type="GO" id="GO:0005634">
    <property type="term" value="C:nucleus"/>
    <property type="evidence" value="ECO:0007669"/>
    <property type="project" value="TreeGrafter"/>
</dbReference>
<keyword evidence="1" id="KW-0378">Hydrolase</keyword>
<dbReference type="OrthoDB" id="167668at2759"/>
<dbReference type="GO" id="GO:0046872">
    <property type="term" value="F:metal ion binding"/>
    <property type="evidence" value="ECO:0007669"/>
    <property type="project" value="UniProtKB-KW"/>
</dbReference>
<evidence type="ECO:0000256" key="3">
    <source>
        <dbReference type="SAM" id="Phobius"/>
    </source>
</evidence>
<proteinExistence type="inferred from homology"/>
<dbReference type="Proteomes" id="UP000824540">
    <property type="component" value="Unassembled WGS sequence"/>
</dbReference>
<organism evidence="4 5">
    <name type="scientific">Albula glossodonta</name>
    <name type="common">roundjaw bonefish</name>
    <dbReference type="NCBI Taxonomy" id="121402"/>
    <lineage>
        <taxon>Eukaryota</taxon>
        <taxon>Metazoa</taxon>
        <taxon>Chordata</taxon>
        <taxon>Craniata</taxon>
        <taxon>Vertebrata</taxon>
        <taxon>Euteleostomi</taxon>
        <taxon>Actinopterygii</taxon>
        <taxon>Neopterygii</taxon>
        <taxon>Teleostei</taxon>
        <taxon>Albuliformes</taxon>
        <taxon>Albulidae</taxon>
        <taxon>Albula</taxon>
    </lineage>
</organism>
<keyword evidence="1" id="KW-0460">Magnesium</keyword>
<comment type="catalytic activity">
    <reaction evidence="1">
        <text>O-phospho-L-tyrosyl-[protein] + H2O = L-tyrosyl-[protein] + phosphate</text>
        <dbReference type="Rhea" id="RHEA:10684"/>
        <dbReference type="Rhea" id="RHEA-COMP:10136"/>
        <dbReference type="Rhea" id="RHEA-COMP:20101"/>
        <dbReference type="ChEBI" id="CHEBI:15377"/>
        <dbReference type="ChEBI" id="CHEBI:43474"/>
        <dbReference type="ChEBI" id="CHEBI:46858"/>
        <dbReference type="ChEBI" id="CHEBI:61978"/>
        <dbReference type="EC" id="3.1.3.48"/>
    </reaction>
</comment>
<keyword evidence="5" id="KW-1185">Reference proteome</keyword>
<gene>
    <name evidence="4" type="ORF">JZ751_017975</name>
</gene>
<reference evidence="4" key="1">
    <citation type="thesis" date="2021" institute="BYU ScholarsArchive" country="Provo, UT, USA">
        <title>Applications of and Algorithms for Genome Assembly and Genomic Analyses with an Emphasis on Marine Teleosts.</title>
        <authorList>
            <person name="Pickett B.D."/>
        </authorList>
    </citation>
    <scope>NUCLEOTIDE SEQUENCE</scope>
    <source>
        <strain evidence="4">HI-2016</strain>
    </source>
</reference>
<accession>A0A8T2PPU4</accession>
<keyword evidence="3" id="KW-0812">Transmembrane</keyword>
<evidence type="ECO:0000313" key="5">
    <source>
        <dbReference type="Proteomes" id="UP000824540"/>
    </source>
</evidence>
<keyword evidence="1" id="KW-0479">Metal-binding</keyword>
<dbReference type="PANTHER" id="PTHR10190">
    <property type="entry name" value="EYES ABSENT"/>
    <property type="match status" value="1"/>
</dbReference>
<dbReference type="GO" id="GO:0030154">
    <property type="term" value="P:cell differentiation"/>
    <property type="evidence" value="ECO:0007669"/>
    <property type="project" value="TreeGrafter"/>
</dbReference>
<feature type="transmembrane region" description="Helical" evidence="3">
    <location>
        <begin position="204"/>
        <end position="225"/>
    </location>
</feature>